<feature type="compositionally biased region" description="Basic and acidic residues" evidence="1">
    <location>
        <begin position="56"/>
        <end position="67"/>
    </location>
</feature>
<feature type="compositionally biased region" description="Acidic residues" evidence="1">
    <location>
        <begin position="34"/>
        <end position="43"/>
    </location>
</feature>
<keyword evidence="3" id="KW-1185">Reference proteome</keyword>
<feature type="compositionally biased region" description="Basic and acidic residues" evidence="1">
    <location>
        <begin position="89"/>
        <end position="101"/>
    </location>
</feature>
<dbReference type="Proteomes" id="UP001187415">
    <property type="component" value="Unassembled WGS sequence"/>
</dbReference>
<reference evidence="2" key="1">
    <citation type="submission" date="2023-07" db="EMBL/GenBank/DDBJ databases">
        <title>Chromosome-level Genome Assembly of Striped Snakehead (Channa striata).</title>
        <authorList>
            <person name="Liu H."/>
        </authorList>
    </citation>
    <scope>NUCLEOTIDE SEQUENCE</scope>
    <source>
        <strain evidence="2">Gz</strain>
        <tissue evidence="2">Muscle</tissue>
    </source>
</reference>
<protein>
    <submittedName>
        <fullName evidence="2">Uncharacterized protein</fullName>
    </submittedName>
</protein>
<dbReference type="EMBL" id="JAUPFM010000033">
    <property type="protein sequence ID" value="KAK2814607.1"/>
    <property type="molecule type" value="Genomic_DNA"/>
</dbReference>
<evidence type="ECO:0000313" key="2">
    <source>
        <dbReference type="EMBL" id="KAK2814607.1"/>
    </source>
</evidence>
<organism evidence="2 3">
    <name type="scientific">Channa striata</name>
    <name type="common">Snakehead murrel</name>
    <name type="synonym">Ophicephalus striatus</name>
    <dbReference type="NCBI Taxonomy" id="64152"/>
    <lineage>
        <taxon>Eukaryota</taxon>
        <taxon>Metazoa</taxon>
        <taxon>Chordata</taxon>
        <taxon>Craniata</taxon>
        <taxon>Vertebrata</taxon>
        <taxon>Euteleostomi</taxon>
        <taxon>Actinopterygii</taxon>
        <taxon>Neopterygii</taxon>
        <taxon>Teleostei</taxon>
        <taxon>Neoteleostei</taxon>
        <taxon>Acanthomorphata</taxon>
        <taxon>Anabantaria</taxon>
        <taxon>Anabantiformes</taxon>
        <taxon>Channoidei</taxon>
        <taxon>Channidae</taxon>
        <taxon>Channa</taxon>
    </lineage>
</organism>
<evidence type="ECO:0000313" key="3">
    <source>
        <dbReference type="Proteomes" id="UP001187415"/>
    </source>
</evidence>
<comment type="caution">
    <text evidence="2">The sequence shown here is derived from an EMBL/GenBank/DDBJ whole genome shotgun (WGS) entry which is preliminary data.</text>
</comment>
<gene>
    <name evidence="2" type="ORF">Q5P01_000060</name>
</gene>
<dbReference type="AlphaFoldDB" id="A0AA88ILE0"/>
<proteinExistence type="predicted"/>
<feature type="compositionally biased region" description="Basic and acidic residues" evidence="1">
    <location>
        <begin position="18"/>
        <end position="33"/>
    </location>
</feature>
<feature type="region of interest" description="Disordered" evidence="1">
    <location>
        <begin position="1"/>
        <end position="101"/>
    </location>
</feature>
<evidence type="ECO:0000256" key="1">
    <source>
        <dbReference type="SAM" id="MobiDB-lite"/>
    </source>
</evidence>
<accession>A0AA88ILE0</accession>
<sequence length="190" mass="21759">MSQHFTAIQVAKAKRKLDRIFARPDREEPRTDECSSDPEDDSDNLSAGETGSDDTDNAHDDSERADSGEGDGDQGGEEIETEVQAGVQEEGKAKARVTKEKDPRVAQELDRFYDTLQEMYNEFRAVKIAMITSTKRTDRSLEKQLSFVEPKLLYERRPEEYPDYTQFNSDLILMRKAALQRLRWLSGWSS</sequence>
<feature type="compositionally biased region" description="Acidic residues" evidence="1">
    <location>
        <begin position="68"/>
        <end position="81"/>
    </location>
</feature>
<name>A0AA88ILE0_CHASR</name>